<dbReference type="GO" id="GO:0043025">
    <property type="term" value="C:neuronal cell body"/>
    <property type="evidence" value="ECO:0007669"/>
    <property type="project" value="TreeGrafter"/>
</dbReference>
<reference evidence="3 4" key="1">
    <citation type="submission" date="2019-09" db="EMBL/GenBank/DDBJ databases">
        <title>Bird 10,000 Genomes (B10K) Project - Family phase.</title>
        <authorList>
            <person name="Zhang G."/>
        </authorList>
    </citation>
    <scope>NUCLEOTIDE SEQUENCE [LARGE SCALE GENOMIC DNA]</scope>
    <source>
        <strain evidence="3">B10K-DU-029-52</strain>
    </source>
</reference>
<accession>A0A7K6DPJ9</accession>
<dbReference type="GO" id="GO:0016358">
    <property type="term" value="P:dendrite development"/>
    <property type="evidence" value="ECO:0007669"/>
    <property type="project" value="TreeGrafter"/>
</dbReference>
<dbReference type="AlphaFoldDB" id="A0A7K6DPJ9"/>
<dbReference type="GO" id="GO:0031114">
    <property type="term" value="P:regulation of microtubule depolymerization"/>
    <property type="evidence" value="ECO:0007669"/>
    <property type="project" value="TreeGrafter"/>
</dbReference>
<feature type="compositionally biased region" description="Low complexity" evidence="1">
    <location>
        <begin position="323"/>
        <end position="334"/>
    </location>
</feature>
<organism evidence="3 4">
    <name type="scientific">Origma solitaria</name>
    <dbReference type="NCBI Taxonomy" id="720586"/>
    <lineage>
        <taxon>Eukaryota</taxon>
        <taxon>Metazoa</taxon>
        <taxon>Chordata</taxon>
        <taxon>Craniata</taxon>
        <taxon>Vertebrata</taxon>
        <taxon>Euteleostomi</taxon>
        <taxon>Archelosauria</taxon>
        <taxon>Archosauria</taxon>
        <taxon>Dinosauria</taxon>
        <taxon>Saurischia</taxon>
        <taxon>Theropoda</taxon>
        <taxon>Coelurosauria</taxon>
        <taxon>Aves</taxon>
        <taxon>Neognathae</taxon>
        <taxon>Neoaves</taxon>
        <taxon>Telluraves</taxon>
        <taxon>Australaves</taxon>
        <taxon>Passeriformes</taxon>
        <taxon>Meliphagoidea</taxon>
        <taxon>Acanthizidae</taxon>
        <taxon>Origma</taxon>
    </lineage>
</organism>
<dbReference type="InterPro" id="IPR026074">
    <property type="entry name" value="MAP1"/>
</dbReference>
<dbReference type="PANTHER" id="PTHR13843:SF11">
    <property type="entry name" value="MICROTUBULE-ASSOCIATED PROTEIN 1S"/>
    <property type="match status" value="1"/>
</dbReference>
<feature type="non-terminal residue" evidence="3">
    <location>
        <position position="1"/>
    </location>
</feature>
<evidence type="ECO:0000256" key="1">
    <source>
        <dbReference type="SAM" id="MobiDB-lite"/>
    </source>
</evidence>
<dbReference type="EMBL" id="VZRL01006349">
    <property type="protein sequence ID" value="NWV28824.1"/>
    <property type="molecule type" value="Genomic_DNA"/>
</dbReference>
<feature type="compositionally biased region" description="Basic and acidic residues" evidence="1">
    <location>
        <begin position="335"/>
        <end position="350"/>
    </location>
</feature>
<dbReference type="GO" id="GO:0008017">
    <property type="term" value="F:microtubule binding"/>
    <property type="evidence" value="ECO:0007669"/>
    <property type="project" value="InterPro"/>
</dbReference>
<dbReference type="GO" id="GO:0045202">
    <property type="term" value="C:synapse"/>
    <property type="evidence" value="ECO:0007669"/>
    <property type="project" value="TreeGrafter"/>
</dbReference>
<evidence type="ECO:0000313" key="4">
    <source>
        <dbReference type="Proteomes" id="UP000571324"/>
    </source>
</evidence>
<keyword evidence="4" id="KW-1185">Reference proteome</keyword>
<dbReference type="OrthoDB" id="5371837at2759"/>
<dbReference type="GO" id="GO:0000226">
    <property type="term" value="P:microtubule cytoskeleton organization"/>
    <property type="evidence" value="ECO:0007669"/>
    <property type="project" value="InterPro"/>
</dbReference>
<dbReference type="GO" id="GO:0030425">
    <property type="term" value="C:dendrite"/>
    <property type="evidence" value="ECO:0007669"/>
    <property type="project" value="TreeGrafter"/>
</dbReference>
<dbReference type="GO" id="GO:0005874">
    <property type="term" value="C:microtubule"/>
    <property type="evidence" value="ECO:0007669"/>
    <property type="project" value="InterPro"/>
</dbReference>
<dbReference type="GO" id="GO:0003779">
    <property type="term" value="F:actin binding"/>
    <property type="evidence" value="ECO:0007669"/>
    <property type="project" value="TreeGrafter"/>
</dbReference>
<name>A0A7K6DPJ9_9PASS</name>
<feature type="compositionally biased region" description="Basic and acidic residues" evidence="1">
    <location>
        <begin position="302"/>
        <end position="322"/>
    </location>
</feature>
<dbReference type="GO" id="GO:0005875">
    <property type="term" value="C:microtubule associated complex"/>
    <property type="evidence" value="ECO:0007669"/>
    <property type="project" value="TreeGrafter"/>
</dbReference>
<feature type="compositionally biased region" description="Low complexity" evidence="1">
    <location>
        <begin position="484"/>
        <end position="494"/>
    </location>
</feature>
<sequence length="511" mass="55698">FIELRYNPGCVLPAMEGLEEFMEYLAESLEPQSPFDLLEPPTMVGFLKLSKPCCYIFPGGRGDSAFFAVNGFNVLVNGGSNPKSSFWKLVRHLDRIDSILVTHAGTDSLPGINSLLQRKLAELEEDPSQSSQGNGDWAKNLISPELGVVFLNASEKLKDIEGDSRVLKSCDEAALTLHYLERLGIRPNLLARDGGARAEPTVLFQKMGVGRLDMYVLNPVKGTKELEFLLQQWSGNGFPTEQEAPLQCLTSVCVLLVWHPVSRSEKIIRVLFPGCTPQARILEGLEKVKHLEFLRHPVVTKNDLKATEKPPKQRRAESKESLKSGSKLSLVEAGVAKEKAPKVEKKESRKAPAKAGGVKKSSLKKEPEKGKAKSPRKEPSDGSKSSSPEEMLLEAEREGGRRRKEESTDEGIATADSELEPLRLRHPESSPLRAVCPPSPMAKTPKSERSVNFDVTPTGALNHGPEGAEDPCGSSEEKTLEMMSPASSGPASAGHTPFHQSPVEDGAEEAG</sequence>
<protein>
    <submittedName>
        <fullName evidence="3">ENP1 protein</fullName>
    </submittedName>
</protein>
<dbReference type="PANTHER" id="PTHR13843">
    <property type="entry name" value="MICROTUBULE-ASSOCIATED PROTEIN"/>
    <property type="match status" value="1"/>
</dbReference>
<evidence type="ECO:0000259" key="2">
    <source>
        <dbReference type="Pfam" id="PF25281"/>
    </source>
</evidence>
<proteinExistence type="predicted"/>
<dbReference type="GO" id="GO:0005829">
    <property type="term" value="C:cytosol"/>
    <property type="evidence" value="ECO:0007669"/>
    <property type="project" value="TreeGrafter"/>
</dbReference>
<dbReference type="InterPro" id="IPR057480">
    <property type="entry name" value="MAP1A/B/S-like_MBL"/>
</dbReference>
<dbReference type="GO" id="GO:0007409">
    <property type="term" value="P:axonogenesis"/>
    <property type="evidence" value="ECO:0007669"/>
    <property type="project" value="TreeGrafter"/>
</dbReference>
<evidence type="ECO:0000313" key="3">
    <source>
        <dbReference type="EMBL" id="NWV28824.1"/>
    </source>
</evidence>
<dbReference type="Proteomes" id="UP000571324">
    <property type="component" value="Unassembled WGS sequence"/>
</dbReference>
<feature type="compositionally biased region" description="Basic and acidic residues" evidence="1">
    <location>
        <begin position="394"/>
        <end position="406"/>
    </location>
</feature>
<feature type="domain" description="Microtubule-associated protein 1A/B/S-like MBL-like" evidence="2">
    <location>
        <begin position="33"/>
        <end position="305"/>
    </location>
</feature>
<feature type="non-terminal residue" evidence="3">
    <location>
        <position position="511"/>
    </location>
</feature>
<feature type="region of interest" description="Disordered" evidence="1">
    <location>
        <begin position="302"/>
        <end position="511"/>
    </location>
</feature>
<dbReference type="Pfam" id="PF25281">
    <property type="entry name" value="MBL_MAP1B"/>
    <property type="match status" value="1"/>
</dbReference>
<comment type="caution">
    <text evidence="3">The sequence shown here is derived from an EMBL/GenBank/DDBJ whole genome shotgun (WGS) entry which is preliminary data.</text>
</comment>
<gene>
    <name evidence="3" type="primary">Enp1</name>
    <name evidence="3" type="ORF">ORISOL_R13525</name>
</gene>
<feature type="compositionally biased region" description="Basic and acidic residues" evidence="1">
    <location>
        <begin position="363"/>
        <end position="381"/>
    </location>
</feature>